<dbReference type="EMBL" id="CP073078">
    <property type="protein sequence ID" value="QUD89743.1"/>
    <property type="molecule type" value="Genomic_DNA"/>
</dbReference>
<keyword evidence="6 7" id="KW-0472">Membrane</keyword>
<evidence type="ECO:0000256" key="2">
    <source>
        <dbReference type="ARBA" id="ARBA00022448"/>
    </source>
</evidence>
<evidence type="ECO:0000256" key="6">
    <source>
        <dbReference type="ARBA" id="ARBA00023136"/>
    </source>
</evidence>
<dbReference type="AlphaFoldDB" id="A0A975G253"/>
<comment type="subcellular location">
    <subcellularLocation>
        <location evidence="1">Cell membrane</location>
        <topology evidence="1">Multi-pass membrane protein</topology>
    </subcellularLocation>
</comment>
<dbReference type="PANTHER" id="PTHR43738:SF1">
    <property type="entry name" value="HEMIN TRANSPORT SYSTEM PERMEASE PROTEIN HRTB-RELATED"/>
    <property type="match status" value="1"/>
</dbReference>
<feature type="domain" description="MacB-like periplasmic core" evidence="9">
    <location>
        <begin position="18"/>
        <end position="228"/>
    </location>
</feature>
<proteinExistence type="predicted"/>
<dbReference type="InterPro" id="IPR003838">
    <property type="entry name" value="ABC3_permease_C"/>
</dbReference>
<dbReference type="PIRSF" id="PIRSF031773">
    <property type="entry name" value="DevC"/>
    <property type="match status" value="1"/>
</dbReference>
<gene>
    <name evidence="10" type="ORF">KCG34_07695</name>
</gene>
<keyword evidence="11" id="KW-1185">Reference proteome</keyword>
<protein>
    <submittedName>
        <fullName evidence="10">ABC transporter permease</fullName>
    </submittedName>
</protein>
<keyword evidence="2" id="KW-0813">Transport</keyword>
<evidence type="ECO:0000259" key="9">
    <source>
        <dbReference type="Pfam" id="PF12704"/>
    </source>
</evidence>
<evidence type="ECO:0000313" key="10">
    <source>
        <dbReference type="EMBL" id="QUD89743.1"/>
    </source>
</evidence>
<evidence type="ECO:0000256" key="5">
    <source>
        <dbReference type="ARBA" id="ARBA00022989"/>
    </source>
</evidence>
<name>A0A975G253_9CAUL</name>
<dbReference type="GO" id="GO:0005886">
    <property type="term" value="C:plasma membrane"/>
    <property type="evidence" value="ECO:0007669"/>
    <property type="project" value="UniProtKB-SubCell"/>
</dbReference>
<evidence type="ECO:0000256" key="1">
    <source>
        <dbReference type="ARBA" id="ARBA00004651"/>
    </source>
</evidence>
<feature type="transmembrane region" description="Helical" evidence="7">
    <location>
        <begin position="344"/>
        <end position="369"/>
    </location>
</feature>
<feature type="transmembrane region" description="Helical" evidence="7">
    <location>
        <begin position="310"/>
        <end position="332"/>
    </location>
</feature>
<evidence type="ECO:0000313" key="11">
    <source>
        <dbReference type="Proteomes" id="UP000676409"/>
    </source>
</evidence>
<dbReference type="Pfam" id="PF02687">
    <property type="entry name" value="FtsX"/>
    <property type="match status" value="1"/>
</dbReference>
<evidence type="ECO:0000256" key="4">
    <source>
        <dbReference type="ARBA" id="ARBA00022692"/>
    </source>
</evidence>
<feature type="domain" description="ABC3 transporter permease C-terminal" evidence="8">
    <location>
        <begin position="262"/>
        <end position="367"/>
    </location>
</feature>
<evidence type="ECO:0000256" key="3">
    <source>
        <dbReference type="ARBA" id="ARBA00022475"/>
    </source>
</evidence>
<evidence type="ECO:0000259" key="8">
    <source>
        <dbReference type="Pfam" id="PF02687"/>
    </source>
</evidence>
<dbReference type="Proteomes" id="UP000676409">
    <property type="component" value="Chromosome"/>
</dbReference>
<dbReference type="InterPro" id="IPR005891">
    <property type="entry name" value="DevC"/>
</dbReference>
<dbReference type="InterPro" id="IPR025857">
    <property type="entry name" value="MacB_PCD"/>
</dbReference>
<feature type="transmembrane region" description="Helical" evidence="7">
    <location>
        <begin position="15"/>
        <end position="47"/>
    </location>
</feature>
<organism evidence="10 11">
    <name type="scientific">Phenylobacterium montanum</name>
    <dbReference type="NCBI Taxonomy" id="2823693"/>
    <lineage>
        <taxon>Bacteria</taxon>
        <taxon>Pseudomonadati</taxon>
        <taxon>Pseudomonadota</taxon>
        <taxon>Alphaproteobacteria</taxon>
        <taxon>Caulobacterales</taxon>
        <taxon>Caulobacteraceae</taxon>
        <taxon>Phenylobacterium</taxon>
    </lineage>
</organism>
<dbReference type="InterPro" id="IPR051125">
    <property type="entry name" value="ABC-4/HrtB_transporter"/>
</dbReference>
<dbReference type="PANTHER" id="PTHR43738">
    <property type="entry name" value="ABC TRANSPORTER, MEMBRANE PROTEIN"/>
    <property type="match status" value="1"/>
</dbReference>
<dbReference type="RefSeq" id="WP_211939795.1">
    <property type="nucleotide sequence ID" value="NZ_CP073078.1"/>
</dbReference>
<keyword evidence="3" id="KW-1003">Cell membrane</keyword>
<feature type="transmembrane region" description="Helical" evidence="7">
    <location>
        <begin position="256"/>
        <end position="276"/>
    </location>
</feature>
<keyword evidence="4 7" id="KW-0812">Transmembrane</keyword>
<keyword evidence="5 7" id="KW-1133">Transmembrane helix</keyword>
<evidence type="ECO:0000256" key="7">
    <source>
        <dbReference type="SAM" id="Phobius"/>
    </source>
</evidence>
<sequence length="379" mass="40774">MSLALATLIYEWRRYMAAIMALALSGVLIMAFVGLFAGIAGAFTATIDRSRAEIMVMSPQSESLMGDGQGLPARVEPLIYLNPDVVDVKDMEGDGALWKSRPVPGQKQKHEFVQLFTVGTEKGSVTLPTDFTEAQRLALMEPYAVAIDQTSLDRLGVKLGDAASLNGKTVYLRAVLHNYPNMAQATVYVSRQTLRLLGMGSKADRTGPLLVRIKDPAMAIQVRDQLNANAKGLYRAWTREELARANQSALLKDQMVGIIIVFSVFIGIVIGVSITWQTLRGAIFANIKEFASLRALGVSMGSLRVIVMELSFWVGVAGLAAAIGFVSVVAGLANLANLPMTFPLGFMTFVSILLVAIAVISGALSLGVLKQSQPADLLR</sequence>
<reference evidence="10" key="1">
    <citation type="submission" date="2021-04" db="EMBL/GenBank/DDBJ databases">
        <title>The complete genome sequence of Caulobacter sp. S6.</title>
        <authorList>
            <person name="Tang Y."/>
            <person name="Ouyang W."/>
            <person name="Liu Q."/>
            <person name="Huang B."/>
            <person name="Guo Z."/>
            <person name="Lei P."/>
        </authorList>
    </citation>
    <scope>NUCLEOTIDE SEQUENCE</scope>
    <source>
        <strain evidence="10">S6</strain>
    </source>
</reference>
<dbReference type="Pfam" id="PF12704">
    <property type="entry name" value="MacB_PCD"/>
    <property type="match status" value="1"/>
</dbReference>
<accession>A0A975G253</accession>
<dbReference type="KEGG" id="caul:KCG34_07695"/>